<dbReference type="Gene3D" id="3.30.420.40">
    <property type="match status" value="2"/>
</dbReference>
<dbReference type="SUPFAM" id="SSF53067">
    <property type="entry name" value="Actin-like ATPase domain"/>
    <property type="match status" value="1"/>
</dbReference>
<dbReference type="OrthoDB" id="45930at2759"/>
<dbReference type="GO" id="GO:0140662">
    <property type="term" value="F:ATP-dependent protein folding chaperone"/>
    <property type="evidence" value="ECO:0007669"/>
    <property type="project" value="InterPro"/>
</dbReference>
<protein>
    <submittedName>
        <fullName evidence="4">Uncharacterized protein</fullName>
    </submittedName>
</protein>
<evidence type="ECO:0000256" key="2">
    <source>
        <dbReference type="ARBA" id="ARBA00022840"/>
    </source>
</evidence>
<dbReference type="InterPro" id="IPR043129">
    <property type="entry name" value="ATPase_NBD"/>
</dbReference>
<feature type="region of interest" description="Disordered" evidence="3">
    <location>
        <begin position="1"/>
        <end position="129"/>
    </location>
</feature>
<evidence type="ECO:0000313" key="5">
    <source>
        <dbReference type="Proteomes" id="UP000631114"/>
    </source>
</evidence>
<dbReference type="InterPro" id="IPR013126">
    <property type="entry name" value="Hsp_70_fam"/>
</dbReference>
<dbReference type="GO" id="GO:0005524">
    <property type="term" value="F:ATP binding"/>
    <property type="evidence" value="ECO:0007669"/>
    <property type="project" value="UniProtKB-KW"/>
</dbReference>
<sequence length="281" mass="31707">MDSPEFYNNKSSATMDYYRSRSSQTKSRKELWVQQNCPPQQKFAPSPATPGDGRNYVAQQNYPLQQNFNSTSAGPGDGRGTGVQSNSIPQSYIPQQNYDPVPVGQRTGGRETYQAERRESMPSYQRTSHRREKEIIYKLQAHFESIQRIVDSTTLPYAMYYLRNRFSPFPSDEPGEKDITFKSVLLNNCQEAFEGAENRSCALLETSVMSYRGYNAKVQQLLRDYIDGKEPNKGVNPDEAVAFGAAVQGSILSGEGGEETKGVFFFSQCLYTNLIYISSVY</sequence>
<comment type="caution">
    <text evidence="4">The sequence shown here is derived from an EMBL/GenBank/DDBJ whole genome shotgun (WGS) entry which is preliminary data.</text>
</comment>
<proteinExistence type="predicted"/>
<dbReference type="Proteomes" id="UP000631114">
    <property type="component" value="Unassembled WGS sequence"/>
</dbReference>
<dbReference type="PANTHER" id="PTHR19375">
    <property type="entry name" value="HEAT SHOCK PROTEIN 70KDA"/>
    <property type="match status" value="1"/>
</dbReference>
<organism evidence="4 5">
    <name type="scientific">Coptis chinensis</name>
    <dbReference type="NCBI Taxonomy" id="261450"/>
    <lineage>
        <taxon>Eukaryota</taxon>
        <taxon>Viridiplantae</taxon>
        <taxon>Streptophyta</taxon>
        <taxon>Embryophyta</taxon>
        <taxon>Tracheophyta</taxon>
        <taxon>Spermatophyta</taxon>
        <taxon>Magnoliopsida</taxon>
        <taxon>Ranunculales</taxon>
        <taxon>Ranunculaceae</taxon>
        <taxon>Coptidoideae</taxon>
        <taxon>Coptis</taxon>
    </lineage>
</organism>
<feature type="compositionally biased region" description="Polar residues" evidence="3">
    <location>
        <begin position="82"/>
        <end position="98"/>
    </location>
</feature>
<keyword evidence="1" id="KW-0547">Nucleotide-binding</keyword>
<feature type="compositionally biased region" description="Polar residues" evidence="3">
    <location>
        <begin position="1"/>
        <end position="25"/>
    </location>
</feature>
<keyword evidence="5" id="KW-1185">Reference proteome</keyword>
<accession>A0A835M5B5</accession>
<dbReference type="AlphaFoldDB" id="A0A835M5B5"/>
<reference evidence="4 5" key="1">
    <citation type="submission" date="2020-10" db="EMBL/GenBank/DDBJ databases">
        <title>The Coptis chinensis genome and diversification of protoberbering-type alkaloids.</title>
        <authorList>
            <person name="Wang B."/>
            <person name="Shu S."/>
            <person name="Song C."/>
            <person name="Liu Y."/>
        </authorList>
    </citation>
    <scope>NUCLEOTIDE SEQUENCE [LARGE SCALE GENOMIC DNA]</scope>
    <source>
        <strain evidence="4">HL-2020</strain>
        <tissue evidence="4">Leaf</tissue>
    </source>
</reference>
<feature type="compositionally biased region" description="Polar residues" evidence="3">
    <location>
        <begin position="57"/>
        <end position="73"/>
    </location>
</feature>
<evidence type="ECO:0000313" key="4">
    <source>
        <dbReference type="EMBL" id="KAF9614454.1"/>
    </source>
</evidence>
<evidence type="ECO:0000256" key="3">
    <source>
        <dbReference type="SAM" id="MobiDB-lite"/>
    </source>
</evidence>
<name>A0A835M5B5_9MAGN</name>
<gene>
    <name evidence="4" type="ORF">IFM89_018690</name>
</gene>
<dbReference type="Pfam" id="PF00012">
    <property type="entry name" value="HSP70"/>
    <property type="match status" value="1"/>
</dbReference>
<evidence type="ECO:0000256" key="1">
    <source>
        <dbReference type="ARBA" id="ARBA00022741"/>
    </source>
</evidence>
<keyword evidence="2" id="KW-0067">ATP-binding</keyword>
<dbReference type="EMBL" id="JADFTS010000003">
    <property type="protein sequence ID" value="KAF9614454.1"/>
    <property type="molecule type" value="Genomic_DNA"/>
</dbReference>